<evidence type="ECO:0000256" key="8">
    <source>
        <dbReference type="ARBA" id="ARBA00022723"/>
    </source>
</evidence>
<dbReference type="InterPro" id="IPR015887">
    <property type="entry name" value="DNA_glyclase_Znf_dom_DNA_BS"/>
</dbReference>
<dbReference type="NCBIfam" id="NF002211">
    <property type="entry name" value="PRK01103.1"/>
    <property type="match status" value="1"/>
</dbReference>
<name>J9ZG66_LEPFM</name>
<evidence type="ECO:0000256" key="17">
    <source>
        <dbReference type="ARBA" id="ARBA00023295"/>
    </source>
</evidence>
<evidence type="ECO:0000256" key="20">
    <source>
        <dbReference type="PROSITE-ProRule" id="PRU00391"/>
    </source>
</evidence>
<dbReference type="GO" id="GO:0003684">
    <property type="term" value="F:damaged DNA binding"/>
    <property type="evidence" value="ECO:0007669"/>
    <property type="project" value="InterPro"/>
</dbReference>
<dbReference type="SUPFAM" id="SSF57716">
    <property type="entry name" value="Glucocorticoid receptor-like (DNA-binding domain)"/>
    <property type="match status" value="1"/>
</dbReference>
<evidence type="ECO:0000256" key="16">
    <source>
        <dbReference type="ARBA" id="ARBA00023268"/>
    </source>
</evidence>
<keyword evidence="10 20" id="KW-0863">Zinc-finger</keyword>
<dbReference type="EMBL" id="CP002919">
    <property type="protein sequence ID" value="AFS54627.1"/>
    <property type="molecule type" value="Genomic_DNA"/>
</dbReference>
<keyword evidence="15" id="KW-0456">Lyase</keyword>
<dbReference type="InterPro" id="IPR015886">
    <property type="entry name" value="H2TH_FPG"/>
</dbReference>
<dbReference type="InterPro" id="IPR010663">
    <property type="entry name" value="Znf_FPG/IleRS"/>
</dbReference>
<gene>
    <name evidence="23" type="ordered locus">LFML04_2438</name>
</gene>
<evidence type="ECO:0000256" key="4">
    <source>
        <dbReference type="ARBA" id="ARBA00011245"/>
    </source>
</evidence>
<dbReference type="InterPro" id="IPR010979">
    <property type="entry name" value="Ribosomal_uS13-like_H2TH"/>
</dbReference>
<dbReference type="GO" id="GO:0034039">
    <property type="term" value="F:8-oxo-7,8-dihydroguanine DNA N-glycosylase activity"/>
    <property type="evidence" value="ECO:0007669"/>
    <property type="project" value="TreeGrafter"/>
</dbReference>
<keyword evidence="17" id="KW-0326">Glycosidase</keyword>
<dbReference type="GO" id="GO:0008270">
    <property type="term" value="F:zinc ion binding"/>
    <property type="evidence" value="ECO:0007669"/>
    <property type="project" value="UniProtKB-KW"/>
</dbReference>
<dbReference type="HOGENOM" id="CLU_038423_1_2_0"/>
<comment type="catalytic activity">
    <reaction evidence="19">
        <text>2'-deoxyribonucleotide-(2'-deoxyribose 5'-phosphate)-2'-deoxyribonucleotide-DNA = a 3'-end 2'-deoxyribonucleotide-(2,3-dehydro-2,3-deoxyribose 5'-phosphate)-DNA + a 5'-end 5'-phospho-2'-deoxyribonucleoside-DNA + H(+)</text>
        <dbReference type="Rhea" id="RHEA:66592"/>
        <dbReference type="Rhea" id="RHEA-COMP:13180"/>
        <dbReference type="Rhea" id="RHEA-COMP:16897"/>
        <dbReference type="Rhea" id="RHEA-COMP:17067"/>
        <dbReference type="ChEBI" id="CHEBI:15378"/>
        <dbReference type="ChEBI" id="CHEBI:136412"/>
        <dbReference type="ChEBI" id="CHEBI:157695"/>
        <dbReference type="ChEBI" id="CHEBI:167181"/>
        <dbReference type="EC" id="4.2.99.18"/>
    </reaction>
</comment>
<evidence type="ECO:0000256" key="18">
    <source>
        <dbReference type="ARBA" id="ARBA00030638"/>
    </source>
</evidence>
<keyword evidence="16" id="KW-0511">Multifunctional enzyme</keyword>
<evidence type="ECO:0000256" key="9">
    <source>
        <dbReference type="ARBA" id="ARBA00022763"/>
    </source>
</evidence>
<dbReference type="GO" id="GO:0140078">
    <property type="term" value="F:class I DNA-(apurinic or apyrimidinic site) endonuclease activity"/>
    <property type="evidence" value="ECO:0007669"/>
    <property type="project" value="UniProtKB-EC"/>
</dbReference>
<evidence type="ECO:0000256" key="12">
    <source>
        <dbReference type="ARBA" id="ARBA00022833"/>
    </source>
</evidence>
<evidence type="ECO:0000256" key="13">
    <source>
        <dbReference type="ARBA" id="ARBA00023125"/>
    </source>
</evidence>
<dbReference type="SUPFAM" id="SSF46946">
    <property type="entry name" value="S13-like H2TH domain"/>
    <property type="match status" value="1"/>
</dbReference>
<feature type="domain" description="FPG-type" evidence="21">
    <location>
        <begin position="283"/>
        <end position="317"/>
    </location>
</feature>
<dbReference type="PROSITE" id="PS01242">
    <property type="entry name" value="ZF_FPG_1"/>
    <property type="match status" value="1"/>
</dbReference>
<comment type="similarity">
    <text evidence="3">Belongs to the FPG family.</text>
</comment>
<keyword evidence="9" id="KW-0227">DNA damage</keyword>
<dbReference type="SUPFAM" id="SSF81624">
    <property type="entry name" value="N-terminal domain of MutM-like DNA repair proteins"/>
    <property type="match status" value="1"/>
</dbReference>
<evidence type="ECO:0000256" key="5">
    <source>
        <dbReference type="ARBA" id="ARBA00012024"/>
    </source>
</evidence>
<feature type="domain" description="Formamidopyrimidine-DNA glycosylase catalytic" evidence="22">
    <location>
        <begin position="46"/>
        <end position="162"/>
    </location>
</feature>
<dbReference type="SMART" id="SM01232">
    <property type="entry name" value="H2TH"/>
    <property type="match status" value="1"/>
</dbReference>
<evidence type="ECO:0000256" key="11">
    <source>
        <dbReference type="ARBA" id="ARBA00022801"/>
    </source>
</evidence>
<dbReference type="SMART" id="SM00898">
    <property type="entry name" value="Fapy_DNA_glyco"/>
    <property type="match status" value="1"/>
</dbReference>
<organism evidence="23 24">
    <name type="scientific">Leptospirillum ferriphilum (strain ML-04)</name>
    <dbReference type="NCBI Taxonomy" id="1048260"/>
    <lineage>
        <taxon>Bacteria</taxon>
        <taxon>Pseudomonadati</taxon>
        <taxon>Nitrospirota</taxon>
        <taxon>Nitrospiria</taxon>
        <taxon>Nitrospirales</taxon>
        <taxon>Nitrospiraceae</taxon>
        <taxon>Leptospirillum</taxon>
    </lineage>
</organism>
<evidence type="ECO:0000313" key="23">
    <source>
        <dbReference type="EMBL" id="AFS54627.1"/>
    </source>
</evidence>
<dbReference type="EC" id="3.2.2.23" evidence="5"/>
<comment type="subunit">
    <text evidence="4">Monomer.</text>
</comment>
<dbReference type="KEGG" id="lfi:LFML04_2438"/>
<dbReference type="PROSITE" id="PS51066">
    <property type="entry name" value="ZF_FPG_2"/>
    <property type="match status" value="1"/>
</dbReference>
<evidence type="ECO:0000313" key="24">
    <source>
        <dbReference type="Proteomes" id="UP000006177"/>
    </source>
</evidence>
<evidence type="ECO:0000256" key="19">
    <source>
        <dbReference type="ARBA" id="ARBA00044632"/>
    </source>
</evidence>
<evidence type="ECO:0000256" key="6">
    <source>
        <dbReference type="ARBA" id="ARBA00012720"/>
    </source>
</evidence>
<dbReference type="InterPro" id="IPR020629">
    <property type="entry name" value="FPG_Glyclase"/>
</dbReference>
<keyword evidence="13" id="KW-0238">DNA-binding</keyword>
<dbReference type="InterPro" id="IPR012319">
    <property type="entry name" value="FPG_cat"/>
</dbReference>
<comment type="cofactor">
    <cofactor evidence="2">
        <name>Zn(2+)</name>
        <dbReference type="ChEBI" id="CHEBI:29105"/>
    </cofactor>
</comment>
<evidence type="ECO:0000256" key="3">
    <source>
        <dbReference type="ARBA" id="ARBA00009409"/>
    </source>
</evidence>
<dbReference type="Gene3D" id="1.10.8.50">
    <property type="match status" value="1"/>
</dbReference>
<dbReference type="STRING" id="1048260.LFML04_2438"/>
<evidence type="ECO:0000256" key="14">
    <source>
        <dbReference type="ARBA" id="ARBA00023204"/>
    </source>
</evidence>
<dbReference type="InterPro" id="IPR035937">
    <property type="entry name" value="FPG_N"/>
</dbReference>
<dbReference type="EC" id="4.2.99.18" evidence="6"/>
<dbReference type="PANTHER" id="PTHR22993">
    <property type="entry name" value="FORMAMIDOPYRIMIDINE-DNA GLYCOSYLASE"/>
    <property type="match status" value="1"/>
</dbReference>
<evidence type="ECO:0000259" key="22">
    <source>
        <dbReference type="PROSITE" id="PS51068"/>
    </source>
</evidence>
<dbReference type="PROSITE" id="PS51068">
    <property type="entry name" value="FPG_CAT"/>
    <property type="match status" value="1"/>
</dbReference>
<evidence type="ECO:0000256" key="10">
    <source>
        <dbReference type="ARBA" id="ARBA00022771"/>
    </source>
</evidence>
<keyword evidence="8" id="KW-0479">Metal-binding</keyword>
<dbReference type="AlphaFoldDB" id="J9ZG66"/>
<evidence type="ECO:0000259" key="21">
    <source>
        <dbReference type="PROSITE" id="PS51066"/>
    </source>
</evidence>
<dbReference type="Pfam" id="PF06827">
    <property type="entry name" value="zf-FPG_IleRS"/>
    <property type="match status" value="1"/>
</dbReference>
<evidence type="ECO:0000256" key="1">
    <source>
        <dbReference type="ARBA" id="ARBA00001668"/>
    </source>
</evidence>
<accession>J9ZG66</accession>
<dbReference type="Gene3D" id="3.20.190.10">
    <property type="entry name" value="MutM-like, N-terminal"/>
    <property type="match status" value="1"/>
</dbReference>
<dbReference type="FunFam" id="1.10.8.50:FF:000003">
    <property type="entry name" value="Formamidopyrimidine-DNA glycosylase"/>
    <property type="match status" value="1"/>
</dbReference>
<reference evidence="23 24" key="1">
    <citation type="journal article" date="2011" name="J. Microbiol.">
        <title>Complete genome of Leptospirillum ferriphilum ML-04 provides insight into its physiology and environmental adaptation.</title>
        <authorList>
            <person name="Mi S."/>
            <person name="Song J."/>
            <person name="Lin J."/>
            <person name="Che Y."/>
            <person name="Zheng H."/>
            <person name="Lin J."/>
        </authorList>
    </citation>
    <scope>NUCLEOTIDE SEQUENCE [LARGE SCALE GENOMIC DNA]</scope>
    <source>
        <strain evidence="23 24">ML-04</strain>
    </source>
</reference>
<dbReference type="Pfam" id="PF06831">
    <property type="entry name" value="H2TH"/>
    <property type="match status" value="1"/>
</dbReference>
<sequence>MEFRSAKSFLHAFPLRLLQVASGAYTTDNEKERRELLYLQDEKRMPELPEAEAIRLPVLRFFSDGVVESIRRGSNKNIWIGEEEYRLGELFLFNVRRTGKVLIFDWRTTKEKTAVLLISRLGMSGTWLIQHLREPLPDHCHLVISFKNLAHRLVYRDPRRFGRLEWTFEEESSVILASQGPDILKIPADEWHRQARKSSRTIRSLLLDQKISSGIGNIYASEILFAAGLSPFRTGKSLSKRESYRILDAAREILEAAIRSGGSTIHSFQTSLGEDGRYQDRHIVYGRAGKPCPHCSTPIQSVKEASRTLFYCPFCQKRQLRTKENMLREALTTVQ</sequence>
<keyword evidence="14" id="KW-0234">DNA repair</keyword>
<protein>
    <recommendedName>
        <fullName evidence="7">Formamidopyrimidine-DNA glycosylase</fullName>
        <ecNumber evidence="5">3.2.2.23</ecNumber>
        <ecNumber evidence="6">4.2.99.18</ecNumber>
    </recommendedName>
    <alternativeName>
        <fullName evidence="18">DNA-(apurinic or apyrimidinic site) lyase MutM</fullName>
    </alternativeName>
</protein>
<dbReference type="GO" id="GO:0006284">
    <property type="term" value="P:base-excision repair"/>
    <property type="evidence" value="ECO:0007669"/>
    <property type="project" value="InterPro"/>
</dbReference>
<evidence type="ECO:0000256" key="15">
    <source>
        <dbReference type="ARBA" id="ARBA00023239"/>
    </source>
</evidence>
<evidence type="ECO:0000256" key="7">
    <source>
        <dbReference type="ARBA" id="ARBA00016240"/>
    </source>
</evidence>
<dbReference type="Proteomes" id="UP000006177">
    <property type="component" value="Chromosome"/>
</dbReference>
<keyword evidence="12" id="KW-0862">Zinc</keyword>
<comment type="catalytic activity">
    <reaction evidence="1">
        <text>Hydrolysis of DNA containing ring-opened 7-methylguanine residues, releasing 2,6-diamino-4-hydroxy-5-(N-methyl)formamidopyrimidine.</text>
        <dbReference type="EC" id="3.2.2.23"/>
    </reaction>
</comment>
<evidence type="ECO:0000256" key="2">
    <source>
        <dbReference type="ARBA" id="ARBA00001947"/>
    </source>
</evidence>
<dbReference type="PANTHER" id="PTHR22993:SF9">
    <property type="entry name" value="FORMAMIDOPYRIMIDINE-DNA GLYCOSYLASE"/>
    <property type="match status" value="1"/>
</dbReference>
<keyword evidence="11" id="KW-0378">Hydrolase</keyword>
<dbReference type="Pfam" id="PF01149">
    <property type="entry name" value="Fapy_DNA_glyco"/>
    <property type="match status" value="1"/>
</dbReference>
<dbReference type="InterPro" id="IPR000214">
    <property type="entry name" value="Znf_DNA_glyclase/AP_lyase"/>
</dbReference>
<proteinExistence type="inferred from homology"/>